<feature type="compositionally biased region" description="Polar residues" evidence="2">
    <location>
        <begin position="337"/>
        <end position="352"/>
    </location>
</feature>
<proteinExistence type="inferred from homology"/>
<dbReference type="PANTHER" id="PTHR31438:SF1">
    <property type="entry name" value="LYSINE N-ACYLTRANSFERASE C17G9.06C-RELATED"/>
    <property type="match status" value="1"/>
</dbReference>
<feature type="region of interest" description="Disordered" evidence="2">
    <location>
        <begin position="325"/>
        <end position="352"/>
    </location>
</feature>
<evidence type="ECO:0000313" key="4">
    <source>
        <dbReference type="EMBL" id="KAE8134145.1"/>
    </source>
</evidence>
<evidence type="ECO:0000313" key="5">
    <source>
        <dbReference type="Proteomes" id="UP000325672"/>
    </source>
</evidence>
<keyword evidence="5" id="KW-1185">Reference proteome</keyword>
<evidence type="ECO:0000259" key="3">
    <source>
        <dbReference type="SMART" id="SM01006"/>
    </source>
</evidence>
<dbReference type="InterPro" id="IPR016181">
    <property type="entry name" value="Acyl_CoA_acyltransferase"/>
</dbReference>
<reference evidence="4 5" key="1">
    <citation type="submission" date="2019-04" db="EMBL/GenBank/DDBJ databases">
        <title>Friends and foes A comparative genomics study of 23 Aspergillus species from section Flavi.</title>
        <authorList>
            <consortium name="DOE Joint Genome Institute"/>
            <person name="Kjaerbolling I."/>
            <person name="Vesth T."/>
            <person name="Frisvad J.C."/>
            <person name="Nybo J.L."/>
            <person name="Theobald S."/>
            <person name="Kildgaard S."/>
            <person name="Isbrandt T."/>
            <person name="Kuo A."/>
            <person name="Sato A."/>
            <person name="Lyhne E.K."/>
            <person name="Kogle M.E."/>
            <person name="Wiebenga A."/>
            <person name="Kun R.S."/>
            <person name="Lubbers R.J."/>
            <person name="Makela M.R."/>
            <person name="Barry K."/>
            <person name="Chovatia M."/>
            <person name="Clum A."/>
            <person name="Daum C."/>
            <person name="Haridas S."/>
            <person name="He G."/>
            <person name="LaButti K."/>
            <person name="Lipzen A."/>
            <person name="Mondo S."/>
            <person name="Riley R."/>
            <person name="Salamov A."/>
            <person name="Simmons B.A."/>
            <person name="Magnuson J.K."/>
            <person name="Henrissat B."/>
            <person name="Mortensen U.H."/>
            <person name="Larsen T.O."/>
            <person name="Devries R.P."/>
            <person name="Grigoriev I.V."/>
            <person name="Machida M."/>
            <person name="Baker S.E."/>
            <person name="Andersen M.R."/>
        </authorList>
    </citation>
    <scope>NUCLEOTIDE SEQUENCE [LARGE SCALE GENOMIC DNA]</scope>
    <source>
        <strain evidence="4 5">CBS 117625</strain>
    </source>
</reference>
<protein>
    <recommendedName>
        <fullName evidence="3">Acyltransferase MbtK/IucB-like conserved domain-containing protein</fullName>
    </recommendedName>
</protein>
<evidence type="ECO:0000256" key="1">
    <source>
        <dbReference type="ARBA" id="ARBA00009893"/>
    </source>
</evidence>
<sequence>MRNNVCHLPNGQLISVSPVFGGFTFRIHDAHLDRSLLPPGWTIVLYTRQHTQGKDKSDGAPDRAREAGGKADDQSHSSRFTAPTLRDDCLYLSAIVSPANSEYKPALSASRQIAMMLWVTLWWYFHEPEPDLHLETEASSRTPTAGRPKGEWRVNIKREGIFKGRNVLQKLERMGLVATEDSSVGPDAFDNESWESMFVSRRSFWQIDPRLFVFSLSPVNTGQNVPGSSHHTRQLSSPTRETMYLADSGPPPSDTSHYAPNEGPFASSANLPTYYPPPATQYTFTNGVRHPIRPKPPHQGDVFYIRYIPSVGQYLSFRVPYLPSQKTQAPGGAPSKAHTSSASTSDPVVSNTPSDLDYLHKWMNDPRVSAAWGEAGPISHQEEFLRNNLKSRHSFPVIGCWDGKPFGYFEIYWVKEDRLGQLIGGAGNYDRGIHLLVGEQEYRGAHRVQIWLSALVHYCWLSDQRTETVMLEPRVDNTNKEFSGGLNTAPFAGLAHLGFTFLNLVAVANGCQKWFEVTEEIVFSNAGIPIQQEQKLSLHQVDLWEGEGKPVIALDGSIPGPMLVLRARVI</sequence>
<dbReference type="Proteomes" id="UP000325672">
    <property type="component" value="Unassembled WGS sequence"/>
</dbReference>
<dbReference type="EMBL" id="ML743607">
    <property type="protein sequence ID" value="KAE8134145.1"/>
    <property type="molecule type" value="Genomic_DNA"/>
</dbReference>
<dbReference type="OrthoDB" id="448427at2759"/>
<dbReference type="GeneID" id="43641945"/>
<dbReference type="Gene3D" id="3.40.630.30">
    <property type="match status" value="1"/>
</dbReference>
<dbReference type="AlphaFoldDB" id="A0A5N6SHN6"/>
<dbReference type="SMART" id="SM01006">
    <property type="entry name" value="AlcB"/>
    <property type="match status" value="1"/>
</dbReference>
<dbReference type="RefSeq" id="XP_031910208.1">
    <property type="nucleotide sequence ID" value="XM_032057735.1"/>
</dbReference>
<evidence type="ECO:0000256" key="2">
    <source>
        <dbReference type="SAM" id="MobiDB-lite"/>
    </source>
</evidence>
<gene>
    <name evidence="4" type="ORF">BDV38DRAFT_273806</name>
</gene>
<feature type="compositionally biased region" description="Basic and acidic residues" evidence="2">
    <location>
        <begin position="52"/>
        <end position="76"/>
    </location>
</feature>
<accession>A0A5N6SHN6</accession>
<dbReference type="GO" id="GO:0019290">
    <property type="term" value="P:siderophore biosynthetic process"/>
    <property type="evidence" value="ECO:0007669"/>
    <property type="project" value="InterPro"/>
</dbReference>
<comment type="similarity">
    <text evidence="1">Belongs to the lysine N-acyltransferase MbtK family.</text>
</comment>
<organism evidence="4 5">
    <name type="scientific">Aspergillus pseudotamarii</name>
    <dbReference type="NCBI Taxonomy" id="132259"/>
    <lineage>
        <taxon>Eukaryota</taxon>
        <taxon>Fungi</taxon>
        <taxon>Dikarya</taxon>
        <taxon>Ascomycota</taxon>
        <taxon>Pezizomycotina</taxon>
        <taxon>Eurotiomycetes</taxon>
        <taxon>Eurotiomycetidae</taxon>
        <taxon>Eurotiales</taxon>
        <taxon>Aspergillaceae</taxon>
        <taxon>Aspergillus</taxon>
        <taxon>Aspergillus subgen. Circumdati</taxon>
    </lineage>
</organism>
<dbReference type="PANTHER" id="PTHR31438">
    <property type="entry name" value="LYSINE N-ACYLTRANSFERASE C17G9.06C-RELATED"/>
    <property type="match status" value="1"/>
</dbReference>
<feature type="domain" description="Acyltransferase MbtK/IucB-like conserved" evidence="3">
    <location>
        <begin position="348"/>
        <end position="395"/>
    </location>
</feature>
<dbReference type="SUPFAM" id="SSF55729">
    <property type="entry name" value="Acyl-CoA N-acyltransferases (Nat)"/>
    <property type="match status" value="1"/>
</dbReference>
<dbReference type="Pfam" id="PF13523">
    <property type="entry name" value="Acetyltransf_8"/>
    <property type="match status" value="1"/>
</dbReference>
<name>A0A5N6SHN6_ASPPS</name>
<dbReference type="GO" id="GO:0016410">
    <property type="term" value="F:N-acyltransferase activity"/>
    <property type="evidence" value="ECO:0007669"/>
    <property type="project" value="TreeGrafter"/>
</dbReference>
<dbReference type="InterPro" id="IPR019432">
    <property type="entry name" value="Acyltransferase_MbtK/IucB-like"/>
</dbReference>
<feature type="region of interest" description="Disordered" evidence="2">
    <location>
        <begin position="52"/>
        <end position="80"/>
    </location>
</feature>